<dbReference type="EMBL" id="JAPEUL010000011">
    <property type="protein sequence ID" value="MCW4631036.1"/>
    <property type="molecule type" value="Genomic_DNA"/>
</dbReference>
<keyword evidence="1" id="KW-0663">Pyridoxal phosphate</keyword>
<dbReference type="Pfam" id="PF01041">
    <property type="entry name" value="DegT_DnrJ_EryC1"/>
    <property type="match status" value="1"/>
</dbReference>
<evidence type="ECO:0000313" key="3">
    <source>
        <dbReference type="EMBL" id="MCW4631036.1"/>
    </source>
</evidence>
<keyword evidence="3" id="KW-0032">Aminotransferase</keyword>
<organism evidence="3 4">
    <name type="scientific">Marinomonas rhodophyticola</name>
    <dbReference type="NCBI Taxonomy" id="2992803"/>
    <lineage>
        <taxon>Bacteria</taxon>
        <taxon>Pseudomonadati</taxon>
        <taxon>Pseudomonadota</taxon>
        <taxon>Gammaproteobacteria</taxon>
        <taxon>Oceanospirillales</taxon>
        <taxon>Oceanospirillaceae</taxon>
        <taxon>Marinomonas</taxon>
    </lineage>
</organism>
<protein>
    <submittedName>
        <fullName evidence="3">Aminotransferase class I/II-fold pyridoxal phosphate-dependent enzyme</fullName>
    </submittedName>
</protein>
<evidence type="ECO:0000313" key="4">
    <source>
        <dbReference type="Proteomes" id="UP001431181"/>
    </source>
</evidence>
<dbReference type="SUPFAM" id="SSF53383">
    <property type="entry name" value="PLP-dependent transferases"/>
    <property type="match status" value="1"/>
</dbReference>
<keyword evidence="4" id="KW-1185">Reference proteome</keyword>
<dbReference type="PANTHER" id="PTHR30244">
    <property type="entry name" value="TRANSAMINASE"/>
    <property type="match status" value="1"/>
</dbReference>
<proteinExistence type="inferred from homology"/>
<dbReference type="RefSeq" id="WP_265220375.1">
    <property type="nucleotide sequence ID" value="NZ_JAPEUL010000011.1"/>
</dbReference>
<evidence type="ECO:0000256" key="1">
    <source>
        <dbReference type="ARBA" id="ARBA00022898"/>
    </source>
</evidence>
<sequence length="197" mass="20877">MNKIPFNKSPVVGIEIDYIREAIDSKYLAGDGVFSRKCEATLENMTGTKKALLMPSCTAGLEICAMLVNIQPGDEVILPSFTFVSTANAFVLRGAKVIFVDVEADTMNISPSAIKAAITPRTKAIVVVHYAGVSCKMDEIMGIAATHNLFVIEDAAQAIGNSYKGKALGTIGHLGVFSFHETKNITSGGEGGASFNK</sequence>
<dbReference type="InterPro" id="IPR015421">
    <property type="entry name" value="PyrdxlP-dep_Trfase_major"/>
</dbReference>
<keyword evidence="3" id="KW-0808">Transferase</keyword>
<gene>
    <name evidence="3" type="ORF">ONZ52_19755</name>
</gene>
<dbReference type="GO" id="GO:0008483">
    <property type="term" value="F:transaminase activity"/>
    <property type="evidence" value="ECO:0007669"/>
    <property type="project" value="UniProtKB-KW"/>
</dbReference>
<evidence type="ECO:0000256" key="2">
    <source>
        <dbReference type="ARBA" id="ARBA00037999"/>
    </source>
</evidence>
<dbReference type="Proteomes" id="UP001431181">
    <property type="component" value="Unassembled WGS sequence"/>
</dbReference>
<comment type="similarity">
    <text evidence="2">Belongs to the DegT/DnrJ/EryC1 family.</text>
</comment>
<dbReference type="PANTHER" id="PTHR30244:SF34">
    <property type="entry name" value="DTDP-4-AMINO-4,6-DIDEOXYGALACTOSE TRANSAMINASE"/>
    <property type="match status" value="1"/>
</dbReference>
<reference evidence="3" key="1">
    <citation type="submission" date="2022-11" db="EMBL/GenBank/DDBJ databases">
        <title>Marinomonas sp. nov., isolated from marine algae.</title>
        <authorList>
            <person name="Choi D.G."/>
            <person name="Kim J.M."/>
            <person name="Lee J.K."/>
            <person name="Baek J.H."/>
            <person name="Jeon C.O."/>
        </authorList>
    </citation>
    <scope>NUCLEOTIDE SEQUENCE</scope>
    <source>
        <strain evidence="3">KJ51-3</strain>
    </source>
</reference>
<name>A0ABT3KLL4_9GAMM</name>
<accession>A0ABT3KLL4</accession>
<dbReference type="InterPro" id="IPR015424">
    <property type="entry name" value="PyrdxlP-dep_Trfase"/>
</dbReference>
<comment type="caution">
    <text evidence="3">The sequence shown here is derived from an EMBL/GenBank/DDBJ whole genome shotgun (WGS) entry which is preliminary data.</text>
</comment>
<dbReference type="Gene3D" id="3.40.640.10">
    <property type="entry name" value="Type I PLP-dependent aspartate aminotransferase-like (Major domain)"/>
    <property type="match status" value="1"/>
</dbReference>
<dbReference type="InterPro" id="IPR000653">
    <property type="entry name" value="DegT/StrS_aminotransferase"/>
</dbReference>